<evidence type="ECO:0000259" key="2">
    <source>
        <dbReference type="Pfam" id="PF22513"/>
    </source>
</evidence>
<feature type="region of interest" description="Disordered" evidence="1">
    <location>
        <begin position="71"/>
        <end position="108"/>
    </location>
</feature>
<organism evidence="3 4">
    <name type="scientific">[Mycobacterium] zoologicum</name>
    <dbReference type="NCBI Taxonomy" id="2872311"/>
    <lineage>
        <taxon>Bacteria</taxon>
        <taxon>Bacillati</taxon>
        <taxon>Actinomycetota</taxon>
        <taxon>Actinomycetes</taxon>
        <taxon>Mycobacteriales</taxon>
        <taxon>Mycobacteriaceae</taxon>
        <taxon>Mycolicibacter</taxon>
    </lineage>
</organism>
<accession>A0ABU5YK90</accession>
<gene>
    <name evidence="3" type="ORF">KV112_12050</name>
</gene>
<evidence type="ECO:0000256" key="1">
    <source>
        <dbReference type="SAM" id="MobiDB-lite"/>
    </source>
</evidence>
<dbReference type="Pfam" id="PF22513">
    <property type="entry name" value="FitA-like_RHH"/>
    <property type="match status" value="1"/>
</dbReference>
<sequence length="108" mass="12439">MSDEGDRIDRRKKLALQSMHSSLALEVKMATLTIRDFDDELKAALRVRAAQRGRSMEAEVREILRTVLTRPSSDQGMGTRIRQRFFDENAEIEPPPRVERPRAAEFGR</sequence>
<dbReference type="EMBL" id="JAYJJT010000012">
    <property type="protein sequence ID" value="MEB3050461.1"/>
    <property type="molecule type" value="Genomic_DNA"/>
</dbReference>
<dbReference type="InterPro" id="IPR013321">
    <property type="entry name" value="Arc_rbn_hlx_hlx"/>
</dbReference>
<reference evidence="3 4" key="1">
    <citation type="submission" date="2023-12" db="EMBL/GenBank/DDBJ databases">
        <title>Description of new species of Mycobacterium terrae complex isolated from sewage at the Sao Paulo Zoological Park Foundation in Brazil.</title>
        <authorList>
            <person name="Romagnoli C.L."/>
            <person name="Conceicao E.C."/>
            <person name="Machado E."/>
            <person name="Barreto L.B.P.F."/>
            <person name="Sharma A."/>
            <person name="Silva N.M."/>
            <person name="Marques L.E."/>
            <person name="Juliana M.A."/>
            <person name="Lourenco M.C.S."/>
            <person name="Digiampietri L.A."/>
            <person name="Suffys P.N."/>
            <person name="Viana-Niero C."/>
        </authorList>
    </citation>
    <scope>NUCLEOTIDE SEQUENCE [LARGE SCALE GENOMIC DNA]</scope>
    <source>
        <strain evidence="3 4">MYC123</strain>
    </source>
</reference>
<dbReference type="InterPro" id="IPR053853">
    <property type="entry name" value="FitA-like_RHH"/>
</dbReference>
<proteinExistence type="predicted"/>
<feature type="domain" description="Antitoxin FitA-like ribbon-helix-helix" evidence="2">
    <location>
        <begin position="30"/>
        <end position="67"/>
    </location>
</feature>
<dbReference type="InterPro" id="IPR010985">
    <property type="entry name" value="Ribbon_hlx_hlx"/>
</dbReference>
<comment type="caution">
    <text evidence="3">The sequence shown here is derived from an EMBL/GenBank/DDBJ whole genome shotgun (WGS) entry which is preliminary data.</text>
</comment>
<feature type="compositionally biased region" description="Basic and acidic residues" evidence="1">
    <location>
        <begin position="94"/>
        <end position="108"/>
    </location>
</feature>
<dbReference type="Gene3D" id="1.10.1220.10">
    <property type="entry name" value="Met repressor-like"/>
    <property type="match status" value="1"/>
</dbReference>
<evidence type="ECO:0000313" key="4">
    <source>
        <dbReference type="Proteomes" id="UP001299046"/>
    </source>
</evidence>
<dbReference type="Proteomes" id="UP001299046">
    <property type="component" value="Unassembled WGS sequence"/>
</dbReference>
<evidence type="ECO:0000313" key="3">
    <source>
        <dbReference type="EMBL" id="MEB3050461.1"/>
    </source>
</evidence>
<dbReference type="SUPFAM" id="SSF47598">
    <property type="entry name" value="Ribbon-helix-helix"/>
    <property type="match status" value="1"/>
</dbReference>
<name>A0ABU5YK90_9MYCO</name>
<keyword evidence="4" id="KW-1185">Reference proteome</keyword>
<protein>
    <submittedName>
        <fullName evidence="3">Plasmid stabilization protein</fullName>
    </submittedName>
</protein>